<feature type="transmembrane region" description="Helical" evidence="1">
    <location>
        <begin position="271"/>
        <end position="290"/>
    </location>
</feature>
<evidence type="ECO:0000259" key="2">
    <source>
        <dbReference type="PROSITE" id="PS51704"/>
    </source>
</evidence>
<reference evidence="3" key="1">
    <citation type="submission" date="2023-06" db="EMBL/GenBank/DDBJ databases">
        <title>Genome-scale phylogeny and comparative genomics of the fungal order Sordariales.</title>
        <authorList>
            <consortium name="Lawrence Berkeley National Laboratory"/>
            <person name="Hensen N."/>
            <person name="Bonometti L."/>
            <person name="Westerberg I."/>
            <person name="Brannstrom I.O."/>
            <person name="Guillou S."/>
            <person name="Cros-Aarteil S."/>
            <person name="Calhoun S."/>
            <person name="Haridas S."/>
            <person name="Kuo A."/>
            <person name="Mondo S."/>
            <person name="Pangilinan J."/>
            <person name="Riley R."/>
            <person name="Labutti K."/>
            <person name="Andreopoulos B."/>
            <person name="Lipzen A."/>
            <person name="Chen C."/>
            <person name="Yanf M."/>
            <person name="Daum C."/>
            <person name="Ng V."/>
            <person name="Clum A."/>
            <person name="Steindorff A."/>
            <person name="Ohm R."/>
            <person name="Martin F."/>
            <person name="Silar P."/>
            <person name="Natvig D."/>
            <person name="Lalanne C."/>
            <person name="Gautier V."/>
            <person name="Ament-Velasquez S.L."/>
            <person name="Kruys A."/>
            <person name="Hutchinson M.I."/>
            <person name="Powell A.J."/>
            <person name="Barry K."/>
            <person name="Miller A.N."/>
            <person name="Grigoriev I.V."/>
            <person name="Debuchy R."/>
            <person name="Gladieux P."/>
            <person name="Thoren M.H."/>
            <person name="Johannesson H."/>
        </authorList>
    </citation>
    <scope>NUCLEOTIDE SEQUENCE</scope>
    <source>
        <strain evidence="3">SMH2532-1</strain>
    </source>
</reference>
<dbReference type="Pfam" id="PF03009">
    <property type="entry name" value="GDPD"/>
    <property type="match status" value="1"/>
</dbReference>
<keyword evidence="4" id="KW-1185">Reference proteome</keyword>
<accession>A0AA39XZ93</accession>
<dbReference type="InterPro" id="IPR017946">
    <property type="entry name" value="PLC-like_Pdiesterase_TIM-brl"/>
</dbReference>
<comment type="caution">
    <text evidence="3">The sequence shown here is derived from an EMBL/GenBank/DDBJ whole genome shotgun (WGS) entry which is preliminary data.</text>
</comment>
<dbReference type="EMBL" id="JAULSV010000005">
    <property type="protein sequence ID" value="KAK0643052.1"/>
    <property type="molecule type" value="Genomic_DNA"/>
</dbReference>
<dbReference type="PANTHER" id="PTHR43805">
    <property type="entry name" value="GLYCEROPHOSPHORYL DIESTER PHOSPHODIESTERASE"/>
    <property type="match status" value="1"/>
</dbReference>
<keyword evidence="1" id="KW-1133">Transmembrane helix</keyword>
<dbReference type="PANTHER" id="PTHR43805:SF1">
    <property type="entry name" value="GP-PDE DOMAIN-CONTAINING PROTEIN"/>
    <property type="match status" value="1"/>
</dbReference>
<dbReference type="AlphaFoldDB" id="A0AA39XZ93"/>
<gene>
    <name evidence="3" type="ORF">B0T16DRAFT_332055</name>
</gene>
<protein>
    <submittedName>
        <fullName evidence="3">PLC-like phosphodiesterase</fullName>
    </submittedName>
</protein>
<dbReference type="CDD" id="cd08570">
    <property type="entry name" value="GDPD_YPL206cp_fungi"/>
    <property type="match status" value="1"/>
</dbReference>
<dbReference type="SUPFAM" id="SSF51695">
    <property type="entry name" value="PLC-like phosphodiesterases"/>
    <property type="match status" value="1"/>
</dbReference>
<evidence type="ECO:0000313" key="4">
    <source>
        <dbReference type="Proteomes" id="UP001174936"/>
    </source>
</evidence>
<dbReference type="Gene3D" id="3.20.20.190">
    <property type="entry name" value="Phosphatidylinositol (PI) phosphodiesterase"/>
    <property type="match status" value="1"/>
</dbReference>
<name>A0AA39XZ93_9PEZI</name>
<dbReference type="PROSITE" id="PS51704">
    <property type="entry name" value="GP_PDE"/>
    <property type="match status" value="1"/>
</dbReference>
<keyword evidence="1" id="KW-0472">Membrane</keyword>
<dbReference type="GO" id="GO:0006629">
    <property type="term" value="P:lipid metabolic process"/>
    <property type="evidence" value="ECO:0007669"/>
    <property type="project" value="InterPro"/>
</dbReference>
<organism evidence="3 4">
    <name type="scientific">Cercophora newfieldiana</name>
    <dbReference type="NCBI Taxonomy" id="92897"/>
    <lineage>
        <taxon>Eukaryota</taxon>
        <taxon>Fungi</taxon>
        <taxon>Dikarya</taxon>
        <taxon>Ascomycota</taxon>
        <taxon>Pezizomycotina</taxon>
        <taxon>Sordariomycetes</taxon>
        <taxon>Sordariomycetidae</taxon>
        <taxon>Sordariales</taxon>
        <taxon>Lasiosphaeriaceae</taxon>
        <taxon>Cercophora</taxon>
    </lineage>
</organism>
<dbReference type="InterPro" id="IPR030395">
    <property type="entry name" value="GP_PDE_dom"/>
</dbReference>
<feature type="domain" description="GP-PDE" evidence="2">
    <location>
        <begin position="2"/>
        <end position="241"/>
    </location>
</feature>
<sequence>MPQAIAHRGYKVAFPENTMGAFKGAVEVGAHAIETDLHLSKDGVVVLSHDATLKRCFGLDQKIADCDWSYLSTLKTVREPQQNMPRLSDLLEYLAQPGLESIWVLLDIKVDDDGHDLLTRVAATLASVPTPRPWKERIILGGWNDTYLSLVRSILPGFPLALIGFSPLYASRFLSQPDVHFNMLQKTLVGPIGRRFIKSVRKSGRSLFLWTVNDEEWMEWSIRKESDGVITDDPKLFLEVCKRYTEAGESRKREVALVSGKGRRAWRMVNLYAGAFCLQVIAFVLMVFFSGRLTRMGKRKGERL</sequence>
<evidence type="ECO:0000313" key="3">
    <source>
        <dbReference type="EMBL" id="KAK0643052.1"/>
    </source>
</evidence>
<evidence type="ECO:0000256" key="1">
    <source>
        <dbReference type="SAM" id="Phobius"/>
    </source>
</evidence>
<dbReference type="GO" id="GO:0008081">
    <property type="term" value="F:phosphoric diester hydrolase activity"/>
    <property type="evidence" value="ECO:0007669"/>
    <property type="project" value="InterPro"/>
</dbReference>
<dbReference type="Proteomes" id="UP001174936">
    <property type="component" value="Unassembled WGS sequence"/>
</dbReference>
<keyword evidence="1" id="KW-0812">Transmembrane</keyword>
<proteinExistence type="predicted"/>